<evidence type="ECO:0000256" key="2">
    <source>
        <dbReference type="ARBA" id="ARBA00023043"/>
    </source>
</evidence>
<dbReference type="InterPro" id="IPR050663">
    <property type="entry name" value="Ankyrin-SOCS_Box"/>
</dbReference>
<keyword evidence="1" id="KW-0677">Repeat</keyword>
<dbReference type="GO" id="GO:0005634">
    <property type="term" value="C:nucleus"/>
    <property type="evidence" value="ECO:0007669"/>
    <property type="project" value="TreeGrafter"/>
</dbReference>
<dbReference type="InterPro" id="IPR002110">
    <property type="entry name" value="Ankyrin_rpt"/>
</dbReference>
<dbReference type="PANTHER" id="PTHR24193:SF121">
    <property type="entry name" value="ADA2A-CONTAINING COMPLEX COMPONENT 3, ISOFORM D"/>
    <property type="match status" value="1"/>
</dbReference>
<dbReference type="GO" id="GO:0045944">
    <property type="term" value="P:positive regulation of transcription by RNA polymerase II"/>
    <property type="evidence" value="ECO:0007669"/>
    <property type="project" value="TreeGrafter"/>
</dbReference>
<dbReference type="PROSITE" id="PS50297">
    <property type="entry name" value="ANK_REP_REGION"/>
    <property type="match status" value="6"/>
</dbReference>
<dbReference type="EMBL" id="CAEZTT010000119">
    <property type="protein sequence ID" value="CAB4581449.1"/>
    <property type="molecule type" value="Genomic_DNA"/>
</dbReference>
<dbReference type="AlphaFoldDB" id="A0A6J6F1K2"/>
<dbReference type="Pfam" id="PF00023">
    <property type="entry name" value="Ank"/>
    <property type="match status" value="1"/>
</dbReference>
<evidence type="ECO:0000256" key="1">
    <source>
        <dbReference type="ARBA" id="ARBA00022737"/>
    </source>
</evidence>
<protein>
    <submittedName>
        <fullName evidence="3">Unannotated protein</fullName>
    </submittedName>
</protein>
<dbReference type="PANTHER" id="PTHR24193">
    <property type="entry name" value="ANKYRIN REPEAT PROTEIN"/>
    <property type="match status" value="1"/>
</dbReference>
<dbReference type="SUPFAM" id="SSF48403">
    <property type="entry name" value="Ankyrin repeat"/>
    <property type="match status" value="1"/>
</dbReference>
<dbReference type="InterPro" id="IPR036770">
    <property type="entry name" value="Ankyrin_rpt-contain_sf"/>
</dbReference>
<sequence>MDLIQLTQRGDIDACRAFLEAGADVNMIGTNGFTPLITASTYGHLKIFRLLLEYRADINIKDAIGADALNRASGFGYLEICQLLLDRGADVNTQDKIGQTPLHVAAHRGHYEICRLLVEKGANINAIENENRCSPIIMAAWGHHIEVCDLLLRHGADITIKSKNGWSLLHYAARAPVGGATELTRLFLKAGCDVNSLTTVGWKNQTALHLAAINRHNGAAVCNLLLDYGADINAQCCNGYTPLINACEYNIPEICETLLNRGARVDLSTIDGETALHWSAFRGNAHICRLLINYGASPIMETHTPLSRTLTTWREHDDIVELIDTEIADRETFKRRAPLLSMFIEERYFL</sequence>
<proteinExistence type="predicted"/>
<dbReference type="PRINTS" id="PR01415">
    <property type="entry name" value="ANKYRIN"/>
</dbReference>
<dbReference type="Gene3D" id="1.25.40.20">
    <property type="entry name" value="Ankyrin repeat-containing domain"/>
    <property type="match status" value="3"/>
</dbReference>
<dbReference type="Pfam" id="PF12796">
    <property type="entry name" value="Ank_2"/>
    <property type="match status" value="3"/>
</dbReference>
<keyword evidence="2" id="KW-0040">ANK repeat</keyword>
<evidence type="ECO:0000313" key="3">
    <source>
        <dbReference type="EMBL" id="CAB4581449.1"/>
    </source>
</evidence>
<organism evidence="3">
    <name type="scientific">freshwater metagenome</name>
    <dbReference type="NCBI Taxonomy" id="449393"/>
    <lineage>
        <taxon>unclassified sequences</taxon>
        <taxon>metagenomes</taxon>
        <taxon>ecological metagenomes</taxon>
    </lineage>
</organism>
<name>A0A6J6F1K2_9ZZZZ</name>
<dbReference type="PROSITE" id="PS50088">
    <property type="entry name" value="ANK_REPEAT"/>
    <property type="match status" value="7"/>
</dbReference>
<dbReference type="GO" id="GO:0000976">
    <property type="term" value="F:transcription cis-regulatory region binding"/>
    <property type="evidence" value="ECO:0007669"/>
    <property type="project" value="TreeGrafter"/>
</dbReference>
<accession>A0A6J6F1K2</accession>
<dbReference type="SMART" id="SM00248">
    <property type="entry name" value="ANK"/>
    <property type="match status" value="8"/>
</dbReference>
<reference evidence="3" key="1">
    <citation type="submission" date="2020-05" db="EMBL/GenBank/DDBJ databases">
        <authorList>
            <person name="Chiriac C."/>
            <person name="Salcher M."/>
            <person name="Ghai R."/>
            <person name="Kavagutti S V."/>
        </authorList>
    </citation>
    <scope>NUCLEOTIDE SEQUENCE</scope>
</reference>
<gene>
    <name evidence="3" type="ORF">UFOPK1726_00955</name>
</gene>